<keyword evidence="3" id="KW-0489">Methyltransferase</keyword>
<dbReference type="EMBL" id="SDPM01000004">
    <property type="protein sequence ID" value="RXZ86549.1"/>
    <property type="molecule type" value="Genomic_DNA"/>
</dbReference>
<reference evidence="3 4" key="1">
    <citation type="submission" date="2019-01" db="EMBL/GenBank/DDBJ databases">
        <title>Agromyces.</title>
        <authorList>
            <person name="Li J."/>
        </authorList>
    </citation>
    <scope>NUCLEOTIDE SEQUENCE [LARGE SCALE GENOMIC DNA]</scope>
    <source>
        <strain evidence="3 4">DSM 23870</strain>
    </source>
</reference>
<dbReference type="PANTHER" id="PTHR43591">
    <property type="entry name" value="METHYLTRANSFERASE"/>
    <property type="match status" value="1"/>
</dbReference>
<keyword evidence="3" id="KW-0808">Transferase</keyword>
<gene>
    <name evidence="2" type="ORF">BJ972_000733</name>
    <name evidence="3" type="ORF">ESP50_09120</name>
</gene>
<dbReference type="Gene3D" id="3.40.50.150">
    <property type="entry name" value="Vaccinia Virus protein VP39"/>
    <property type="match status" value="1"/>
</dbReference>
<accession>A0A4Q2M3X5</accession>
<feature type="domain" description="Methyltransferase" evidence="1">
    <location>
        <begin position="38"/>
        <end position="163"/>
    </location>
</feature>
<dbReference type="GO" id="GO:0032259">
    <property type="term" value="P:methylation"/>
    <property type="evidence" value="ECO:0007669"/>
    <property type="project" value="UniProtKB-KW"/>
</dbReference>
<proteinExistence type="predicted"/>
<dbReference type="InterPro" id="IPR029063">
    <property type="entry name" value="SAM-dependent_MTases_sf"/>
</dbReference>
<dbReference type="PANTHER" id="PTHR43591:SF24">
    <property type="entry name" value="2-METHOXY-6-POLYPRENYL-1,4-BENZOQUINOL METHYLASE, MITOCHONDRIAL"/>
    <property type="match status" value="1"/>
</dbReference>
<keyword evidence="2" id="KW-0830">Ubiquinone</keyword>
<evidence type="ECO:0000259" key="1">
    <source>
        <dbReference type="Pfam" id="PF13847"/>
    </source>
</evidence>
<reference evidence="2 5" key="2">
    <citation type="submission" date="2020-07" db="EMBL/GenBank/DDBJ databases">
        <title>Sequencing the genomes of 1000 actinobacteria strains.</title>
        <authorList>
            <person name="Klenk H.-P."/>
        </authorList>
    </citation>
    <scope>NUCLEOTIDE SEQUENCE [LARGE SCALE GENOMIC DNA]</scope>
    <source>
        <strain evidence="2 5">DSM 23870</strain>
    </source>
</reference>
<dbReference type="Pfam" id="PF13847">
    <property type="entry name" value="Methyltransf_31"/>
    <property type="match status" value="1"/>
</dbReference>
<dbReference type="EMBL" id="JACCBI010000001">
    <property type="protein sequence ID" value="NYD66214.1"/>
    <property type="molecule type" value="Genomic_DNA"/>
</dbReference>
<name>A0A4Q2M3X5_9MICO</name>
<dbReference type="GO" id="GO:0008168">
    <property type="term" value="F:methyltransferase activity"/>
    <property type="evidence" value="ECO:0007669"/>
    <property type="project" value="UniProtKB-KW"/>
</dbReference>
<evidence type="ECO:0000313" key="2">
    <source>
        <dbReference type="EMBL" id="NYD66214.1"/>
    </source>
</evidence>
<evidence type="ECO:0000313" key="3">
    <source>
        <dbReference type="EMBL" id="RXZ86549.1"/>
    </source>
</evidence>
<dbReference type="OrthoDB" id="9795634at2"/>
<sequence length="269" mass="29459">MNDQRDDYVHGHHESVLRTHAWRTVENSAAYLAPHLAPGLAVLDVGSGPGTITIDIARRVSPGRVVGIDASQDVVERARGLAESEGVTNVEFAVGDAYALELDDESVDIVHAHQVLQHVARPVDVLREMRRVLKPGGILAVREVDYGGVMIDPATAALTEWLSVYREVHRWGGGEPDAGRRLTSWAHEAGFSDIRSTGSLWVFATPAERDWWGSAWAERATESTFATHAIESGHADLETLERIAAGWRAWATADEGWLGMPHGEIIARR</sequence>
<dbReference type="SUPFAM" id="SSF53335">
    <property type="entry name" value="S-adenosyl-L-methionine-dependent methyltransferases"/>
    <property type="match status" value="1"/>
</dbReference>
<keyword evidence="4" id="KW-1185">Reference proteome</keyword>
<evidence type="ECO:0000313" key="5">
    <source>
        <dbReference type="Proteomes" id="UP000581087"/>
    </source>
</evidence>
<protein>
    <submittedName>
        <fullName evidence="3">Methyltransferase domain-containing protein</fullName>
    </submittedName>
    <submittedName>
        <fullName evidence="2">Ubiquinone/menaquinone biosynthesis C-methylase UbiE</fullName>
    </submittedName>
</protein>
<dbReference type="Proteomes" id="UP000581087">
    <property type="component" value="Unassembled WGS sequence"/>
</dbReference>
<organism evidence="3 4">
    <name type="scientific">Agromyces atrinae</name>
    <dbReference type="NCBI Taxonomy" id="592376"/>
    <lineage>
        <taxon>Bacteria</taxon>
        <taxon>Bacillati</taxon>
        <taxon>Actinomycetota</taxon>
        <taxon>Actinomycetes</taxon>
        <taxon>Micrococcales</taxon>
        <taxon>Microbacteriaceae</taxon>
        <taxon>Agromyces</taxon>
    </lineage>
</organism>
<dbReference type="Proteomes" id="UP000292686">
    <property type="component" value="Unassembled WGS sequence"/>
</dbReference>
<comment type="caution">
    <text evidence="3">The sequence shown here is derived from an EMBL/GenBank/DDBJ whole genome shotgun (WGS) entry which is preliminary data.</text>
</comment>
<dbReference type="RefSeq" id="WP_129174316.1">
    <property type="nucleotide sequence ID" value="NZ_JACCBI010000001.1"/>
</dbReference>
<dbReference type="InterPro" id="IPR025714">
    <property type="entry name" value="Methyltranfer_dom"/>
</dbReference>
<dbReference type="AlphaFoldDB" id="A0A4Q2M3X5"/>
<evidence type="ECO:0000313" key="4">
    <source>
        <dbReference type="Proteomes" id="UP000292686"/>
    </source>
</evidence>
<dbReference type="CDD" id="cd02440">
    <property type="entry name" value="AdoMet_MTases"/>
    <property type="match status" value="1"/>
</dbReference>